<evidence type="ECO:0000259" key="1">
    <source>
        <dbReference type="PROSITE" id="PS50819"/>
    </source>
</evidence>
<sequence>MYPASIRNEATRLRDAGESWSGIARKLGVHRSTLRDWQAGRSARTNDCAICGPCELDEEAYAGLLGFYLGDGCVSRAARTYFLRVACDATQPGVIADVTDLIRRVRPEGRVFHPRAPGVTVVQSNWQHWPCLFPQHGPGRKHERPIVLEEWQRRIVKAHPASFLRGLFHSDGCRVINSTKRPVAGVMKEYRYPRWQFVNASGDIRELCCWALDLVGVAWRRSNPRVISVSRREAVEALDALIGLKS</sequence>
<dbReference type="InterPro" id="IPR006142">
    <property type="entry name" value="INTEIN"/>
</dbReference>
<accession>A0ABZ0ZKQ7</accession>
<dbReference type="EMBL" id="CP141059">
    <property type="protein sequence ID" value="WQQ24958.1"/>
    <property type="molecule type" value="Genomic_DNA"/>
</dbReference>
<dbReference type="RefSeq" id="WP_322936520.1">
    <property type="nucleotide sequence ID" value="NZ_CP141059.1"/>
</dbReference>
<name>A0ABZ0ZKQ7_9ACTN</name>
<keyword evidence="3" id="KW-1185">Reference proteome</keyword>
<evidence type="ECO:0000313" key="2">
    <source>
        <dbReference type="EMBL" id="WQQ24958.1"/>
    </source>
</evidence>
<dbReference type="InterPro" id="IPR027434">
    <property type="entry name" value="Homing_endonucl"/>
</dbReference>
<dbReference type="PRINTS" id="PR00379">
    <property type="entry name" value="INTEIN"/>
</dbReference>
<dbReference type="PROSITE" id="PS50819">
    <property type="entry name" value="INTEIN_ENDONUCLEASE"/>
    <property type="match status" value="1"/>
</dbReference>
<dbReference type="InterPro" id="IPR004042">
    <property type="entry name" value="Intein_endonuc_central"/>
</dbReference>
<reference evidence="3" key="1">
    <citation type="submission" date="2023-12" db="EMBL/GenBank/DDBJ databases">
        <title>Novel species in genus Nocardioides.</title>
        <authorList>
            <person name="Zhou H."/>
        </authorList>
    </citation>
    <scope>NUCLEOTIDE SEQUENCE [LARGE SCALE GENOMIC DNA]</scope>
    <source>
        <strain evidence="3">HM61</strain>
    </source>
</reference>
<dbReference type="Gene3D" id="3.10.28.10">
    <property type="entry name" value="Homing endonucleases"/>
    <property type="match status" value="1"/>
</dbReference>
<protein>
    <submittedName>
        <fullName evidence="2">Transcriptional regulator</fullName>
    </submittedName>
</protein>
<evidence type="ECO:0000313" key="3">
    <source>
        <dbReference type="Proteomes" id="UP001327225"/>
    </source>
</evidence>
<proteinExistence type="predicted"/>
<organism evidence="2 3">
    <name type="scientific">Nocardioides bizhenqiangii</name>
    <dbReference type="NCBI Taxonomy" id="3095076"/>
    <lineage>
        <taxon>Bacteria</taxon>
        <taxon>Bacillati</taxon>
        <taxon>Actinomycetota</taxon>
        <taxon>Actinomycetes</taxon>
        <taxon>Propionibacteriales</taxon>
        <taxon>Nocardioidaceae</taxon>
        <taxon>Nocardioides</taxon>
    </lineage>
</organism>
<dbReference type="Proteomes" id="UP001327225">
    <property type="component" value="Chromosome"/>
</dbReference>
<feature type="domain" description="DOD-type homing endonuclease" evidence="1">
    <location>
        <begin position="64"/>
        <end position="217"/>
    </location>
</feature>
<gene>
    <name evidence="2" type="ORF">SHK19_13390</name>
</gene>